<dbReference type="SMART" id="SM01019">
    <property type="entry name" value="B3"/>
    <property type="match status" value="1"/>
</dbReference>
<evidence type="ECO:0000256" key="3">
    <source>
        <dbReference type="ARBA" id="ARBA00023125"/>
    </source>
</evidence>
<dbReference type="PANTHER" id="PTHR46245:SF6">
    <property type="entry name" value="B3 DOMAIN-CONTAINING PROTEIN OS07G0563300-LIKE"/>
    <property type="match status" value="1"/>
</dbReference>
<gene>
    <name evidence="8" type="ORF">E1A91_D01G074800v1</name>
</gene>
<evidence type="ECO:0000313" key="8">
    <source>
        <dbReference type="EMBL" id="TYI96462.1"/>
    </source>
</evidence>
<dbReference type="CDD" id="cd10017">
    <property type="entry name" value="B3_DNA"/>
    <property type="match status" value="1"/>
</dbReference>
<dbReference type="SUPFAM" id="SSF101936">
    <property type="entry name" value="DNA-binding pseudobarrel domain"/>
    <property type="match status" value="1"/>
</dbReference>
<reference evidence="8 9" key="1">
    <citation type="submission" date="2019-07" db="EMBL/GenBank/DDBJ databases">
        <title>WGS assembly of Gossypium mustelinum.</title>
        <authorList>
            <person name="Chen Z.J."/>
            <person name="Sreedasyam A."/>
            <person name="Ando A."/>
            <person name="Song Q."/>
            <person name="De L."/>
            <person name="Hulse-Kemp A."/>
            <person name="Ding M."/>
            <person name="Ye W."/>
            <person name="Kirkbride R."/>
            <person name="Jenkins J."/>
            <person name="Plott C."/>
            <person name="Lovell J."/>
            <person name="Lin Y.-M."/>
            <person name="Vaughn R."/>
            <person name="Liu B."/>
            <person name="Li W."/>
            <person name="Simpson S."/>
            <person name="Scheffler B."/>
            <person name="Saski C."/>
            <person name="Grover C."/>
            <person name="Hu G."/>
            <person name="Conover J."/>
            <person name="Carlson J."/>
            <person name="Shu S."/>
            <person name="Boston L."/>
            <person name="Williams M."/>
            <person name="Peterson D."/>
            <person name="Mcgee K."/>
            <person name="Jones D."/>
            <person name="Wendel J."/>
            <person name="Stelly D."/>
            <person name="Grimwood J."/>
            <person name="Schmutz J."/>
        </authorList>
    </citation>
    <scope>NUCLEOTIDE SEQUENCE [LARGE SCALE GENOMIC DNA]</scope>
    <source>
        <strain evidence="8">1408120.09</strain>
    </source>
</reference>
<organism evidence="8 9">
    <name type="scientific">Gossypium mustelinum</name>
    <name type="common">Cotton</name>
    <name type="synonym">Gossypium caicoense</name>
    <dbReference type="NCBI Taxonomy" id="34275"/>
    <lineage>
        <taxon>Eukaryota</taxon>
        <taxon>Viridiplantae</taxon>
        <taxon>Streptophyta</taxon>
        <taxon>Embryophyta</taxon>
        <taxon>Tracheophyta</taxon>
        <taxon>Spermatophyta</taxon>
        <taxon>Magnoliopsida</taxon>
        <taxon>eudicotyledons</taxon>
        <taxon>Gunneridae</taxon>
        <taxon>Pentapetalae</taxon>
        <taxon>rosids</taxon>
        <taxon>malvids</taxon>
        <taxon>Malvales</taxon>
        <taxon>Malvaceae</taxon>
        <taxon>Malvoideae</taxon>
        <taxon>Gossypium</taxon>
    </lineage>
</organism>
<keyword evidence="2" id="KW-0805">Transcription regulation</keyword>
<name>A0A5D2W4C9_GOSMU</name>
<keyword evidence="4" id="KW-0804">Transcription</keyword>
<dbReference type="InterPro" id="IPR015300">
    <property type="entry name" value="DNA-bd_pseudobarrel_sf"/>
</dbReference>
<feature type="compositionally biased region" description="Polar residues" evidence="6">
    <location>
        <begin position="168"/>
        <end position="180"/>
    </location>
</feature>
<dbReference type="InterPro" id="IPR003340">
    <property type="entry name" value="B3_DNA-bd"/>
</dbReference>
<dbReference type="PANTHER" id="PTHR46245">
    <property type="entry name" value="B3 DOMAIN-CONTAINING PROTEIN OS07G0563300"/>
    <property type="match status" value="1"/>
</dbReference>
<dbReference type="Pfam" id="PF25813">
    <property type="entry name" value="zf_VAL1_N"/>
    <property type="match status" value="1"/>
</dbReference>
<evidence type="ECO:0000256" key="6">
    <source>
        <dbReference type="SAM" id="MobiDB-lite"/>
    </source>
</evidence>
<keyword evidence="3" id="KW-0238">DNA-binding</keyword>
<evidence type="ECO:0000256" key="1">
    <source>
        <dbReference type="ARBA" id="ARBA00004123"/>
    </source>
</evidence>
<feature type="compositionally biased region" description="Basic residues" evidence="6">
    <location>
        <begin position="240"/>
        <end position="251"/>
    </location>
</feature>
<dbReference type="EMBL" id="CM017649">
    <property type="protein sequence ID" value="TYI96462.1"/>
    <property type="molecule type" value="Genomic_DNA"/>
</dbReference>
<comment type="subcellular location">
    <subcellularLocation>
        <location evidence="1">Nucleus</location>
    </subcellularLocation>
</comment>
<dbReference type="Proteomes" id="UP000323597">
    <property type="component" value="Chromosome D01"/>
</dbReference>
<dbReference type="GO" id="GO:0003677">
    <property type="term" value="F:DNA binding"/>
    <property type="evidence" value="ECO:0007669"/>
    <property type="project" value="UniProtKB-KW"/>
</dbReference>
<protein>
    <recommendedName>
        <fullName evidence="7">TF-B3 domain-containing protein</fullName>
    </recommendedName>
</protein>
<evidence type="ECO:0000256" key="5">
    <source>
        <dbReference type="ARBA" id="ARBA00023242"/>
    </source>
</evidence>
<evidence type="ECO:0000259" key="7">
    <source>
        <dbReference type="PROSITE" id="PS50863"/>
    </source>
</evidence>
<feature type="region of interest" description="Disordered" evidence="6">
    <location>
        <begin position="168"/>
        <end position="259"/>
    </location>
</feature>
<dbReference type="InterPro" id="IPR057743">
    <property type="entry name" value="Zfn_VAL1-3_N"/>
</dbReference>
<dbReference type="AlphaFoldDB" id="A0A5D2W4C9"/>
<proteinExistence type="predicted"/>
<evidence type="ECO:0000256" key="2">
    <source>
        <dbReference type="ARBA" id="ARBA00023015"/>
    </source>
</evidence>
<dbReference type="Pfam" id="PF02362">
    <property type="entry name" value="B3"/>
    <property type="match status" value="1"/>
</dbReference>
<evidence type="ECO:0000313" key="9">
    <source>
        <dbReference type="Proteomes" id="UP000323597"/>
    </source>
</evidence>
<dbReference type="PROSITE" id="PS50863">
    <property type="entry name" value="B3"/>
    <property type="match status" value="1"/>
</dbReference>
<evidence type="ECO:0000256" key="4">
    <source>
        <dbReference type="ARBA" id="ARBA00023163"/>
    </source>
</evidence>
<accession>A0A5D2W4C9</accession>
<dbReference type="Gene3D" id="2.40.330.10">
    <property type="entry name" value="DNA-binding pseudobarrel domain"/>
    <property type="match status" value="1"/>
</dbReference>
<feature type="domain" description="TF-B3" evidence="7">
    <location>
        <begin position="273"/>
        <end position="369"/>
    </location>
</feature>
<dbReference type="GO" id="GO:0005634">
    <property type="term" value="C:nucleus"/>
    <property type="evidence" value="ECO:0007669"/>
    <property type="project" value="UniProtKB-SubCell"/>
</dbReference>
<keyword evidence="5" id="KW-0539">Nucleus</keyword>
<keyword evidence="9" id="KW-1185">Reference proteome</keyword>
<sequence length="429" mass="47914">MAAPTVFIGTCFHCQSQSDVFFSGWQLRDGSFALLCHPCGKVWYCFAGAFYPPFVNSAFLFPLLRIMFEEQAEEKWSRNPGVCCHSLSSHTIYCFLSYRRLSSAFVEGRFCETFHPEASGWRECDSCNKGIHCGCIMAAHSYAILDFGGVKCLECCLNEALALHRNSPTFSNPEEMQASDSHPKASDDTEETVTGVDPIASPDSVALNASPDKIGTPTPGAVPAAETEGESSVNSPAGTKKSRKKKGRKNRKDASKQHLIQARAKSSLIPLFEKKLTASDVDTRNGRLVLPKRCAEISGQQGIFLTVQDTKGNDWEVFYRYWSNTNGKMYVLEGLKDYMIMMEWEAGDTVTFYKREEDEKLFMGFKKYQAPESAQKASSLNLVLFIEGVGSSFLYMLSSVSELVCYKSRKFVSLWLENYVSFVFSLSSE</sequence>